<dbReference type="Gene3D" id="4.10.60.10">
    <property type="entry name" value="Zinc finger, CCHC-type"/>
    <property type="match status" value="1"/>
</dbReference>
<evidence type="ECO:0000256" key="1">
    <source>
        <dbReference type="SAM" id="MobiDB-lite"/>
    </source>
</evidence>
<feature type="region of interest" description="Disordered" evidence="1">
    <location>
        <begin position="649"/>
        <end position="697"/>
    </location>
</feature>
<evidence type="ECO:0000313" key="3">
    <source>
        <dbReference type="Proteomes" id="UP000703269"/>
    </source>
</evidence>
<dbReference type="Proteomes" id="UP000703269">
    <property type="component" value="Unassembled WGS sequence"/>
</dbReference>
<feature type="compositionally biased region" description="Low complexity" evidence="1">
    <location>
        <begin position="110"/>
        <end position="120"/>
    </location>
</feature>
<dbReference type="Gene3D" id="1.10.287.1490">
    <property type="match status" value="1"/>
</dbReference>
<dbReference type="OrthoDB" id="2130750at2759"/>
<feature type="compositionally biased region" description="Low complexity" evidence="1">
    <location>
        <begin position="666"/>
        <end position="694"/>
    </location>
</feature>
<evidence type="ECO:0008006" key="4">
    <source>
        <dbReference type="Google" id="ProtNLM"/>
    </source>
</evidence>
<reference evidence="2 3" key="1">
    <citation type="submission" date="2021-08" db="EMBL/GenBank/DDBJ databases">
        <title>Draft Genome Sequence of Phanerochaete sordida strain YK-624.</title>
        <authorList>
            <person name="Mori T."/>
            <person name="Dohra H."/>
            <person name="Suzuki T."/>
            <person name="Kawagishi H."/>
            <person name="Hirai H."/>
        </authorList>
    </citation>
    <scope>NUCLEOTIDE SEQUENCE [LARGE SCALE GENOMIC DNA]</scope>
    <source>
        <strain evidence="2 3">YK-624</strain>
    </source>
</reference>
<feature type="compositionally biased region" description="Basic and acidic residues" evidence="1">
    <location>
        <begin position="121"/>
        <end position="131"/>
    </location>
</feature>
<sequence>MARRSPSVSLNDPVRSAGGALTDLSINQRAIQDMIDRVARPASSASVISNGAEMQLQQLLLQNDRLQSRLDALEDENKRLLSSLGTAEASVSSLNARLASLKQEREQGQSRTSELEASARASERSLSEKESTIEALQRQLEQSVQDIEKAKGDGEARLRDLQSKLDDKEVLAAQLKELIDAKEGQQSENDAVLDAKNAEIAVLEARVQKAYAELEEERRELGGQVDELRKAGQASHFGETIALYEERLSAADQRRYEMEDFIASLQEQLQAQARPVSPSTMARQATTALEIDNESLREQVQHLQKKLGTFEDLLEDARAATEREENAGRERLMQYKEREDAIRQELLESQKEIERVVKSEEGARARVAEIEEALRENTVALENARAEIEGLRAEIADLEGIAVAAGAIKSPQRMPRPLNGEYELIKAEKTDLERTCKERELELARERENAATLRIQLEERNAELETIRKKLNREQSVNGAEEVKKSSVTASPSKQDLYAAREEIKGLKHIIQELQLENTKAAQRTKVLESENKLLLSEADQLREDMKTLEDNVEQTLLREEQALEAEEAALNGEPDDLAALQKTMREMKGKYESELEQMRKRLSEAEMKSARAVHDLNKEIGELESLIESKIYREDELEREVSRLQERLAKSQKKSSKGPSEDARSSATPSLSSVSSSISSRPDSAMSDSASRSGGEDVCEICDKPGHDIFTCDLLKEDRPLSVGSASDFLKKSAIDDLFCEDCEEHGHTAANCPHSLDVF</sequence>
<evidence type="ECO:0000313" key="2">
    <source>
        <dbReference type="EMBL" id="GJE95441.1"/>
    </source>
</evidence>
<comment type="caution">
    <text evidence="2">The sequence shown here is derived from an EMBL/GenBank/DDBJ whole genome shotgun (WGS) entry which is preliminary data.</text>
</comment>
<keyword evidence="3" id="KW-1185">Reference proteome</keyword>
<accession>A0A9P3LHD9</accession>
<gene>
    <name evidence="2" type="ORF">PsYK624_116250</name>
</gene>
<feature type="region of interest" description="Disordered" evidence="1">
    <location>
        <begin position="100"/>
        <end position="131"/>
    </location>
</feature>
<name>A0A9P3LHD9_9APHY</name>
<dbReference type="Gene3D" id="1.20.5.340">
    <property type="match status" value="1"/>
</dbReference>
<organism evidence="2 3">
    <name type="scientific">Phanerochaete sordida</name>
    <dbReference type="NCBI Taxonomy" id="48140"/>
    <lineage>
        <taxon>Eukaryota</taxon>
        <taxon>Fungi</taxon>
        <taxon>Dikarya</taxon>
        <taxon>Basidiomycota</taxon>
        <taxon>Agaricomycotina</taxon>
        <taxon>Agaricomycetes</taxon>
        <taxon>Polyporales</taxon>
        <taxon>Phanerochaetaceae</taxon>
        <taxon>Phanerochaete</taxon>
    </lineage>
</organism>
<dbReference type="AlphaFoldDB" id="A0A9P3LHD9"/>
<protein>
    <recommendedName>
        <fullName evidence="4">CCHC-type domain-containing protein</fullName>
    </recommendedName>
</protein>
<proteinExistence type="predicted"/>
<dbReference type="EMBL" id="BPQB01000049">
    <property type="protein sequence ID" value="GJE95441.1"/>
    <property type="molecule type" value="Genomic_DNA"/>
</dbReference>
<dbReference type="SUPFAM" id="SSF57997">
    <property type="entry name" value="Tropomyosin"/>
    <property type="match status" value="1"/>
</dbReference>